<accession>A0A3S0KMB7</accession>
<evidence type="ECO:0000313" key="2">
    <source>
        <dbReference type="EMBL" id="RTR33679.1"/>
    </source>
</evidence>
<gene>
    <name evidence="2" type="ORF">EKG39_08190</name>
</gene>
<keyword evidence="1" id="KW-1133">Transmembrane helix</keyword>
<protein>
    <submittedName>
        <fullName evidence="2">Uncharacterized protein</fullName>
    </submittedName>
</protein>
<dbReference type="Proteomes" id="UP000282060">
    <property type="component" value="Unassembled WGS sequence"/>
</dbReference>
<feature type="transmembrane region" description="Helical" evidence="1">
    <location>
        <begin position="50"/>
        <end position="70"/>
    </location>
</feature>
<evidence type="ECO:0000313" key="3">
    <source>
        <dbReference type="Proteomes" id="UP000282060"/>
    </source>
</evidence>
<sequence length="79" mass="8260">MVWALQIGTWANGTAGIVAAISGSSSKLLPTLSEKFPPPYGMDNLLVTNLLHLCGVAIIATLLLTLYGLLHSKDPAEGL</sequence>
<organism evidence="2 3">
    <name type="scientific">Shewanella atlantica</name>
    <dbReference type="NCBI Taxonomy" id="271099"/>
    <lineage>
        <taxon>Bacteria</taxon>
        <taxon>Pseudomonadati</taxon>
        <taxon>Pseudomonadota</taxon>
        <taxon>Gammaproteobacteria</taxon>
        <taxon>Alteromonadales</taxon>
        <taxon>Shewanellaceae</taxon>
        <taxon>Shewanella</taxon>
    </lineage>
</organism>
<dbReference type="EMBL" id="RXNV01000002">
    <property type="protein sequence ID" value="RTR33679.1"/>
    <property type="molecule type" value="Genomic_DNA"/>
</dbReference>
<dbReference type="RefSeq" id="WP_126505229.1">
    <property type="nucleotide sequence ID" value="NZ_RXNV01000002.1"/>
</dbReference>
<proteinExistence type="predicted"/>
<keyword evidence="1" id="KW-0472">Membrane</keyword>
<reference evidence="2 3" key="1">
    <citation type="submission" date="2018-12" db="EMBL/GenBank/DDBJ databases">
        <authorList>
            <person name="Yu L."/>
        </authorList>
    </citation>
    <scope>NUCLEOTIDE SEQUENCE [LARGE SCALE GENOMIC DNA]</scope>
    <source>
        <strain evidence="2 3">HAW-EB5</strain>
    </source>
</reference>
<comment type="caution">
    <text evidence="2">The sequence shown here is derived from an EMBL/GenBank/DDBJ whole genome shotgun (WGS) entry which is preliminary data.</text>
</comment>
<dbReference type="AlphaFoldDB" id="A0A3S0KMB7"/>
<keyword evidence="3" id="KW-1185">Reference proteome</keyword>
<keyword evidence="1" id="KW-0812">Transmembrane</keyword>
<evidence type="ECO:0000256" key="1">
    <source>
        <dbReference type="SAM" id="Phobius"/>
    </source>
</evidence>
<dbReference type="OrthoDB" id="7061410at2"/>
<name>A0A3S0KMB7_9GAMM</name>